<name>A0ABV5J461_9BACT</name>
<keyword evidence="1" id="KW-0472">Membrane</keyword>
<accession>A0ABV5J461</accession>
<organism evidence="2 3">
    <name type="scientific">Echinicola jeungdonensis</name>
    <dbReference type="NCBI Taxonomy" id="709343"/>
    <lineage>
        <taxon>Bacteria</taxon>
        <taxon>Pseudomonadati</taxon>
        <taxon>Bacteroidota</taxon>
        <taxon>Cytophagia</taxon>
        <taxon>Cytophagales</taxon>
        <taxon>Cyclobacteriaceae</taxon>
        <taxon>Echinicola</taxon>
    </lineage>
</organism>
<evidence type="ECO:0000313" key="2">
    <source>
        <dbReference type="EMBL" id="MFB9211602.1"/>
    </source>
</evidence>
<proteinExistence type="predicted"/>
<sequence length="107" mass="11971">MGFVPIFLTLGGFVLLFVMVVHISIKNKKEQFLLAYKQLAELLHKPLPPSGLSSRNLNELEESASAAPSSSIKKQLGTAKILRHRYQELIKEKPYNLIAKIMGHTSI</sequence>
<keyword evidence="1" id="KW-1133">Transmembrane helix</keyword>
<dbReference type="Proteomes" id="UP001589654">
    <property type="component" value="Unassembled WGS sequence"/>
</dbReference>
<dbReference type="RefSeq" id="WP_290248533.1">
    <property type="nucleotide sequence ID" value="NZ_JAUFQT010000001.1"/>
</dbReference>
<gene>
    <name evidence="2" type="ORF">ACFFUR_07280</name>
</gene>
<reference evidence="2 3" key="1">
    <citation type="submission" date="2024-09" db="EMBL/GenBank/DDBJ databases">
        <authorList>
            <person name="Sun Q."/>
            <person name="Mori K."/>
        </authorList>
    </citation>
    <scope>NUCLEOTIDE SEQUENCE [LARGE SCALE GENOMIC DNA]</scope>
    <source>
        <strain evidence="2 3">CECT 7682</strain>
    </source>
</reference>
<evidence type="ECO:0000313" key="3">
    <source>
        <dbReference type="Proteomes" id="UP001589654"/>
    </source>
</evidence>
<keyword evidence="1" id="KW-0812">Transmembrane</keyword>
<feature type="transmembrane region" description="Helical" evidence="1">
    <location>
        <begin position="6"/>
        <end position="25"/>
    </location>
</feature>
<protein>
    <submittedName>
        <fullName evidence="2">Uncharacterized protein</fullName>
    </submittedName>
</protein>
<comment type="caution">
    <text evidence="2">The sequence shown here is derived from an EMBL/GenBank/DDBJ whole genome shotgun (WGS) entry which is preliminary data.</text>
</comment>
<keyword evidence="3" id="KW-1185">Reference proteome</keyword>
<evidence type="ECO:0000256" key="1">
    <source>
        <dbReference type="SAM" id="Phobius"/>
    </source>
</evidence>
<dbReference type="EMBL" id="JBHMEW010000051">
    <property type="protein sequence ID" value="MFB9211602.1"/>
    <property type="molecule type" value="Genomic_DNA"/>
</dbReference>